<evidence type="ECO:0000256" key="2">
    <source>
        <dbReference type="SAM" id="Phobius"/>
    </source>
</evidence>
<feature type="signal peptide" evidence="3">
    <location>
        <begin position="1"/>
        <end position="21"/>
    </location>
</feature>
<keyword evidence="3" id="KW-0732">Signal</keyword>
<feature type="compositionally biased region" description="Polar residues" evidence="1">
    <location>
        <begin position="80"/>
        <end position="93"/>
    </location>
</feature>
<feature type="chain" id="PRO_5042246271" evidence="3">
    <location>
        <begin position="22"/>
        <end position="376"/>
    </location>
</feature>
<feature type="compositionally biased region" description="Basic and acidic residues" evidence="1">
    <location>
        <begin position="107"/>
        <end position="137"/>
    </location>
</feature>
<evidence type="ECO:0000256" key="3">
    <source>
        <dbReference type="SAM" id="SignalP"/>
    </source>
</evidence>
<feature type="domain" description="DUF7356" evidence="4">
    <location>
        <begin position="147"/>
        <end position="249"/>
    </location>
</feature>
<accession>A0AAD7KSJ1</accession>
<feature type="compositionally biased region" description="Basic and acidic residues" evidence="1">
    <location>
        <begin position="59"/>
        <end position="72"/>
    </location>
</feature>
<proteinExistence type="predicted"/>
<feature type="region of interest" description="Disordered" evidence="1">
    <location>
        <begin position="25"/>
        <end position="158"/>
    </location>
</feature>
<evidence type="ECO:0000256" key="1">
    <source>
        <dbReference type="SAM" id="MobiDB-lite"/>
    </source>
</evidence>
<evidence type="ECO:0000313" key="6">
    <source>
        <dbReference type="Proteomes" id="UP001163823"/>
    </source>
</evidence>
<keyword evidence="6" id="KW-1185">Reference proteome</keyword>
<sequence length="376" mass="40897">MDIDFVLLVFAVLLILHFSSADLKVDSSTSNGLKQNLPLNKTDGSNERISGSNFPLNATEKKKEGDQADGLKEVVGNVIDKNNSSRQSGSKESLNVPKGKRSSIDGMKGKIGDDKGKLSETTEESKKVPVVESKEGDTVSSAHERKKGSWSEECDSSSKCTDEKNKLVACLRVPGNDSPDLSLLIQNKGKGPLAVTISASNFVHLETTKVRLEKKEDKKVKVSIRKGGTDSLIILMAGDGQCRLDFRDLIAHSSEESDQKLLHVNFLTGIPTSALLLFAALVIVVSAWVCIRIRQNKFSSSSCKYEKLDMELPVSDGTKLVVDSSDSWDNGWGNDWDDEEAPQTPSVPVTPIFSSKGLASRRLSKEGLEGLVAFKR</sequence>
<keyword evidence="2" id="KW-1133">Transmembrane helix</keyword>
<evidence type="ECO:0000313" key="5">
    <source>
        <dbReference type="EMBL" id="KAJ7945037.1"/>
    </source>
</evidence>
<protein>
    <submittedName>
        <fullName evidence="5">Dentin sialophosphoprotein-like isoform X2</fullName>
    </submittedName>
</protein>
<dbReference type="AlphaFoldDB" id="A0AAD7KSJ1"/>
<name>A0AAD7KSJ1_QUISA</name>
<dbReference type="PANTHER" id="PTHR34200:SF8">
    <property type="entry name" value="TRANSMEMBRANE PROTEIN"/>
    <property type="match status" value="1"/>
</dbReference>
<feature type="transmembrane region" description="Helical" evidence="2">
    <location>
        <begin position="266"/>
        <end position="291"/>
    </location>
</feature>
<dbReference type="KEGG" id="qsa:O6P43_034336"/>
<dbReference type="Proteomes" id="UP001163823">
    <property type="component" value="Chromosome 14"/>
</dbReference>
<keyword evidence="2" id="KW-0812">Transmembrane</keyword>
<reference evidence="5" key="1">
    <citation type="journal article" date="2023" name="Science">
        <title>Elucidation of the pathway for biosynthesis of saponin adjuvants from the soapbark tree.</title>
        <authorList>
            <person name="Reed J."/>
            <person name="Orme A."/>
            <person name="El-Demerdash A."/>
            <person name="Owen C."/>
            <person name="Martin L.B.B."/>
            <person name="Misra R.C."/>
            <person name="Kikuchi S."/>
            <person name="Rejzek M."/>
            <person name="Martin A.C."/>
            <person name="Harkess A."/>
            <person name="Leebens-Mack J."/>
            <person name="Louveau T."/>
            <person name="Stephenson M.J."/>
            <person name="Osbourn A."/>
        </authorList>
    </citation>
    <scope>NUCLEOTIDE SEQUENCE</scope>
    <source>
        <strain evidence="5">S10</strain>
    </source>
</reference>
<feature type="compositionally biased region" description="Polar residues" evidence="1">
    <location>
        <begin position="26"/>
        <end position="56"/>
    </location>
</feature>
<dbReference type="Pfam" id="PF24053">
    <property type="entry name" value="DUF7356"/>
    <property type="match status" value="1"/>
</dbReference>
<dbReference type="InterPro" id="IPR055780">
    <property type="entry name" value="DUF7356"/>
</dbReference>
<evidence type="ECO:0000259" key="4">
    <source>
        <dbReference type="Pfam" id="PF24053"/>
    </source>
</evidence>
<gene>
    <name evidence="5" type="ORF">O6P43_034336</name>
</gene>
<comment type="caution">
    <text evidence="5">The sequence shown here is derived from an EMBL/GenBank/DDBJ whole genome shotgun (WGS) entry which is preliminary data.</text>
</comment>
<dbReference type="EMBL" id="JARAOO010000014">
    <property type="protein sequence ID" value="KAJ7945037.1"/>
    <property type="molecule type" value="Genomic_DNA"/>
</dbReference>
<organism evidence="5 6">
    <name type="scientific">Quillaja saponaria</name>
    <name type="common">Soap bark tree</name>
    <dbReference type="NCBI Taxonomy" id="32244"/>
    <lineage>
        <taxon>Eukaryota</taxon>
        <taxon>Viridiplantae</taxon>
        <taxon>Streptophyta</taxon>
        <taxon>Embryophyta</taxon>
        <taxon>Tracheophyta</taxon>
        <taxon>Spermatophyta</taxon>
        <taxon>Magnoliopsida</taxon>
        <taxon>eudicotyledons</taxon>
        <taxon>Gunneridae</taxon>
        <taxon>Pentapetalae</taxon>
        <taxon>rosids</taxon>
        <taxon>fabids</taxon>
        <taxon>Fabales</taxon>
        <taxon>Quillajaceae</taxon>
        <taxon>Quillaja</taxon>
    </lineage>
</organism>
<dbReference type="PANTHER" id="PTHR34200">
    <property type="entry name" value="DENTIN SIALOPHOSPHOPROTEIN-LIKE ISOFORM X1"/>
    <property type="match status" value="1"/>
</dbReference>
<keyword evidence="2" id="KW-0472">Membrane</keyword>